<sequence length="31" mass="3262">QALKLSASGTFSEVLMVQASEALQPLKLSTL</sequence>
<keyword evidence="2" id="KW-1185">Reference proteome</keyword>
<comment type="caution">
    <text evidence="1">The sequence shown here is derived from an EMBL/GenBank/DDBJ whole genome shotgun (WGS) entry which is preliminary data.</text>
</comment>
<reference evidence="1 2" key="1">
    <citation type="journal article" date="2018" name="Front. Plant Sci.">
        <title>Red Clover (Trifolium pratense) and Zigzag Clover (T. medium) - A Picture of Genomic Similarities and Differences.</title>
        <authorList>
            <person name="Dluhosova J."/>
            <person name="Istvanek J."/>
            <person name="Nedelnik J."/>
            <person name="Repkova J."/>
        </authorList>
    </citation>
    <scope>NUCLEOTIDE SEQUENCE [LARGE SCALE GENOMIC DNA]</scope>
    <source>
        <strain evidence="2">cv. 10/8</strain>
        <tissue evidence="1">Leaf</tissue>
    </source>
</reference>
<proteinExistence type="predicted"/>
<accession>A0A392SMU7</accession>
<evidence type="ECO:0000313" key="2">
    <source>
        <dbReference type="Proteomes" id="UP000265520"/>
    </source>
</evidence>
<name>A0A392SMU7_9FABA</name>
<dbReference type="Proteomes" id="UP000265520">
    <property type="component" value="Unassembled WGS sequence"/>
</dbReference>
<organism evidence="1 2">
    <name type="scientific">Trifolium medium</name>
    <dbReference type="NCBI Taxonomy" id="97028"/>
    <lineage>
        <taxon>Eukaryota</taxon>
        <taxon>Viridiplantae</taxon>
        <taxon>Streptophyta</taxon>
        <taxon>Embryophyta</taxon>
        <taxon>Tracheophyta</taxon>
        <taxon>Spermatophyta</taxon>
        <taxon>Magnoliopsida</taxon>
        <taxon>eudicotyledons</taxon>
        <taxon>Gunneridae</taxon>
        <taxon>Pentapetalae</taxon>
        <taxon>rosids</taxon>
        <taxon>fabids</taxon>
        <taxon>Fabales</taxon>
        <taxon>Fabaceae</taxon>
        <taxon>Papilionoideae</taxon>
        <taxon>50 kb inversion clade</taxon>
        <taxon>NPAAA clade</taxon>
        <taxon>Hologalegina</taxon>
        <taxon>IRL clade</taxon>
        <taxon>Trifolieae</taxon>
        <taxon>Trifolium</taxon>
    </lineage>
</organism>
<dbReference type="AlphaFoldDB" id="A0A392SMU7"/>
<feature type="non-terminal residue" evidence="1">
    <location>
        <position position="1"/>
    </location>
</feature>
<protein>
    <submittedName>
        <fullName evidence="1">Uncharacterized protein</fullName>
    </submittedName>
</protein>
<dbReference type="EMBL" id="LXQA010402123">
    <property type="protein sequence ID" value="MCI49504.1"/>
    <property type="molecule type" value="Genomic_DNA"/>
</dbReference>
<evidence type="ECO:0000313" key="1">
    <source>
        <dbReference type="EMBL" id="MCI49504.1"/>
    </source>
</evidence>